<reference evidence="2" key="2">
    <citation type="submission" date="2014-03" db="EMBL/GenBank/DDBJ databases">
        <authorList>
            <person name="Genoscope - CEA"/>
        </authorList>
    </citation>
    <scope>NUCLEOTIDE SEQUENCE</scope>
</reference>
<dbReference type="PaxDb" id="8022-A0A060Y0Z7"/>
<feature type="compositionally biased region" description="Basic and acidic residues" evidence="1">
    <location>
        <begin position="28"/>
        <end position="38"/>
    </location>
</feature>
<protein>
    <submittedName>
        <fullName evidence="2">Uncharacterized protein</fullName>
    </submittedName>
</protein>
<dbReference type="Proteomes" id="UP000193380">
    <property type="component" value="Unassembled WGS sequence"/>
</dbReference>
<evidence type="ECO:0000256" key="1">
    <source>
        <dbReference type="SAM" id="MobiDB-lite"/>
    </source>
</evidence>
<feature type="compositionally biased region" description="Basic and acidic residues" evidence="1">
    <location>
        <begin position="65"/>
        <end position="79"/>
    </location>
</feature>
<proteinExistence type="predicted"/>
<feature type="region of interest" description="Disordered" evidence="1">
    <location>
        <begin position="20"/>
        <end position="172"/>
    </location>
</feature>
<reference evidence="2" key="1">
    <citation type="journal article" date="2014" name="Nat. Commun.">
        <title>The rainbow trout genome provides novel insights into evolution after whole-genome duplication in vertebrates.</title>
        <authorList>
            <person name="Berthelot C."/>
            <person name="Brunet F."/>
            <person name="Chalopin D."/>
            <person name="Juanchich A."/>
            <person name="Bernard M."/>
            <person name="Noel B."/>
            <person name="Bento P."/>
            <person name="Da Silva C."/>
            <person name="Labadie K."/>
            <person name="Alberti A."/>
            <person name="Aury J.M."/>
            <person name="Louis A."/>
            <person name="Dehais P."/>
            <person name="Bardou P."/>
            <person name="Montfort J."/>
            <person name="Klopp C."/>
            <person name="Cabau C."/>
            <person name="Gaspin C."/>
            <person name="Thorgaard G.H."/>
            <person name="Boussaha M."/>
            <person name="Quillet E."/>
            <person name="Guyomard R."/>
            <person name="Galiana D."/>
            <person name="Bobe J."/>
            <person name="Volff J.N."/>
            <person name="Genet C."/>
            <person name="Wincker P."/>
            <person name="Jaillon O."/>
            <person name="Roest Crollius H."/>
            <person name="Guiguen Y."/>
        </authorList>
    </citation>
    <scope>NUCLEOTIDE SEQUENCE [LARGE SCALE GENOMIC DNA]</scope>
</reference>
<dbReference type="AlphaFoldDB" id="A0A060Y0Z7"/>
<organism evidence="2 3">
    <name type="scientific">Oncorhynchus mykiss</name>
    <name type="common">Rainbow trout</name>
    <name type="synonym">Salmo gairdneri</name>
    <dbReference type="NCBI Taxonomy" id="8022"/>
    <lineage>
        <taxon>Eukaryota</taxon>
        <taxon>Metazoa</taxon>
        <taxon>Chordata</taxon>
        <taxon>Craniata</taxon>
        <taxon>Vertebrata</taxon>
        <taxon>Euteleostomi</taxon>
        <taxon>Actinopterygii</taxon>
        <taxon>Neopterygii</taxon>
        <taxon>Teleostei</taxon>
        <taxon>Protacanthopterygii</taxon>
        <taxon>Salmoniformes</taxon>
        <taxon>Salmonidae</taxon>
        <taxon>Salmoninae</taxon>
        <taxon>Oncorhynchus</taxon>
    </lineage>
</organism>
<gene>
    <name evidence="2" type="ORF">GSONMT00022961001</name>
</gene>
<sequence>MSVAAKRSLFRELERITGSVPRPRSRERRLLRVQDRSRTQPIPNKEVDIAHTLQEASQHGSRVRSMGEQEREAQSRQAEEGPGPERVMEDLGPDEPDLSTLSLVEKMALFNQLSTQPSKPAAKGAGASRVDTRQRRANSRFQTQPITQGEVAQVGQTPASRPSPSPRERWLR</sequence>
<dbReference type="EMBL" id="FR906061">
    <property type="protein sequence ID" value="CDQ82855.1"/>
    <property type="molecule type" value="Genomic_DNA"/>
</dbReference>
<accession>A0A060Y0Z7</accession>
<name>A0A060Y0Z7_ONCMY</name>
<evidence type="ECO:0000313" key="3">
    <source>
        <dbReference type="Proteomes" id="UP000193380"/>
    </source>
</evidence>
<evidence type="ECO:0000313" key="2">
    <source>
        <dbReference type="EMBL" id="CDQ82855.1"/>
    </source>
</evidence>